<protein>
    <submittedName>
        <fullName evidence="2">DUF1013 domain-containing protein</fullName>
    </submittedName>
</protein>
<evidence type="ECO:0000313" key="2">
    <source>
        <dbReference type="EMBL" id="PZQ46063.1"/>
    </source>
</evidence>
<dbReference type="Pfam" id="PF06242">
    <property type="entry name" value="TrcR"/>
    <property type="match status" value="1"/>
</dbReference>
<dbReference type="InterPro" id="IPR010421">
    <property type="entry name" value="TrcR"/>
</dbReference>
<reference evidence="2 3" key="1">
    <citation type="submission" date="2017-08" db="EMBL/GenBank/DDBJ databases">
        <title>Infants hospitalized years apart are colonized by the same room-sourced microbial strains.</title>
        <authorList>
            <person name="Brooks B."/>
            <person name="Olm M.R."/>
            <person name="Firek B.A."/>
            <person name="Baker R."/>
            <person name="Thomas B.C."/>
            <person name="Morowitz M.J."/>
            <person name="Banfield J.F."/>
        </authorList>
    </citation>
    <scope>NUCLEOTIDE SEQUENCE [LARGE SCALE GENOMIC DNA]</scope>
    <source>
        <strain evidence="2">S2_005_002_R2_29</strain>
    </source>
</reference>
<gene>
    <name evidence="2" type="ORF">DI551_05870</name>
</gene>
<evidence type="ECO:0000256" key="1">
    <source>
        <dbReference type="SAM" id="MobiDB-lite"/>
    </source>
</evidence>
<feature type="region of interest" description="Disordered" evidence="1">
    <location>
        <begin position="176"/>
        <end position="209"/>
    </location>
</feature>
<comment type="caution">
    <text evidence="2">The sequence shown here is derived from an EMBL/GenBank/DDBJ whole genome shotgun (WGS) entry which is preliminary data.</text>
</comment>
<sequence>MSKPQDAPKLLMPKATAVWFIDNTALDFEQIADFTGLHVIEVQALADEEVGRGIVGRDPVKNNELAPEELEKAKADTSYRMKILRSRTDLPAVKVRAKGPKYTPVSKRTDKPDAIAWIIKNHPEISDAQITKLVGTTKPTIQSVRDRSHPNSATIKPRHPAELGLCTYQELEKSSEKGLRAQGKDPAAVKAERLAAQSAKVEPEKEENSREGIFAGFDFSNFMSNMNKENKGS</sequence>
<name>A0A2W5PUE7_9BACT</name>
<dbReference type="EMBL" id="QFQB01000033">
    <property type="protein sequence ID" value="PZQ46063.1"/>
    <property type="molecule type" value="Genomic_DNA"/>
</dbReference>
<dbReference type="Proteomes" id="UP000249417">
    <property type="component" value="Unassembled WGS sequence"/>
</dbReference>
<dbReference type="AlphaFoldDB" id="A0A2W5PUE7"/>
<accession>A0A2W5PUE7</accession>
<proteinExistence type="predicted"/>
<organism evidence="2 3">
    <name type="scientific">Micavibrio aeruginosavorus</name>
    <dbReference type="NCBI Taxonomy" id="349221"/>
    <lineage>
        <taxon>Bacteria</taxon>
        <taxon>Pseudomonadati</taxon>
        <taxon>Bdellovibrionota</taxon>
        <taxon>Bdellovibrionia</taxon>
        <taxon>Bdellovibrionales</taxon>
        <taxon>Pseudobdellovibrionaceae</taxon>
        <taxon>Micavibrio</taxon>
    </lineage>
</organism>
<evidence type="ECO:0000313" key="3">
    <source>
        <dbReference type="Proteomes" id="UP000249417"/>
    </source>
</evidence>